<dbReference type="SUPFAM" id="SSF47413">
    <property type="entry name" value="lambda repressor-like DNA-binding domains"/>
    <property type="match status" value="1"/>
</dbReference>
<keyword evidence="6" id="KW-1185">Reference proteome</keyword>
<evidence type="ECO:0000259" key="4">
    <source>
        <dbReference type="PROSITE" id="PS50943"/>
    </source>
</evidence>
<gene>
    <name evidence="5" type="ORF">GJR95_15470</name>
</gene>
<dbReference type="EMBL" id="CP045997">
    <property type="protein sequence ID" value="QHV96332.1"/>
    <property type="molecule type" value="Genomic_DNA"/>
</dbReference>
<evidence type="ECO:0000256" key="2">
    <source>
        <dbReference type="ARBA" id="ARBA00023125"/>
    </source>
</evidence>
<dbReference type="AlphaFoldDB" id="A0A6P1VW68"/>
<reference evidence="5 6" key="1">
    <citation type="submission" date="2019-11" db="EMBL/GenBank/DDBJ databases">
        <title>Spirosoma endbachense sp. nov., isolated from a natural salt meadow.</title>
        <authorList>
            <person name="Rojas J."/>
            <person name="Ambika Manirajan B."/>
            <person name="Ratering S."/>
            <person name="Suarez C."/>
            <person name="Geissler-Plaum R."/>
            <person name="Schnell S."/>
        </authorList>
    </citation>
    <scope>NUCLEOTIDE SEQUENCE [LARGE SCALE GENOMIC DNA]</scope>
    <source>
        <strain evidence="5 6">I-24</strain>
    </source>
</reference>
<dbReference type="Proteomes" id="UP000464577">
    <property type="component" value="Chromosome"/>
</dbReference>
<dbReference type="GO" id="GO:0003677">
    <property type="term" value="F:DNA binding"/>
    <property type="evidence" value="ECO:0007669"/>
    <property type="project" value="UniProtKB-KW"/>
</dbReference>
<accession>A0A6P1VW68</accession>
<dbReference type="InterPro" id="IPR010982">
    <property type="entry name" value="Lambda_DNA-bd_dom_sf"/>
</dbReference>
<dbReference type="PANTHER" id="PTHR40661:SF3">
    <property type="entry name" value="FELS-1 PROPHAGE TRANSCRIPTIONAL REGULATOR"/>
    <property type="match status" value="1"/>
</dbReference>
<dbReference type="InterPro" id="IPR001387">
    <property type="entry name" value="Cro/C1-type_HTH"/>
</dbReference>
<dbReference type="PANTHER" id="PTHR40661">
    <property type="match status" value="1"/>
</dbReference>
<dbReference type="RefSeq" id="WP_162386740.1">
    <property type="nucleotide sequence ID" value="NZ_CP045997.1"/>
</dbReference>
<dbReference type="Pfam" id="PF01381">
    <property type="entry name" value="HTH_3"/>
    <property type="match status" value="1"/>
</dbReference>
<dbReference type="Gene3D" id="2.10.109.10">
    <property type="entry name" value="Umud Fragment, subunit A"/>
    <property type="match status" value="1"/>
</dbReference>
<sequence>MMTIQLPEIENYMDTPSARIQALMLEENINRTELAESIGKSKGLISGYLNSQEEPSDSFLFSIQNKLGWSAKWILTGTGPKRVTLHQPIIGEVDNKKNEAVLINFIDETDVTTSASGMEFRELDNGMVLMTIPLVDEFAYASYPHGWKDREYLIELPRYSIVLPKREKGIFRAFEVRGDSMDDGSRFSIGYGDVAVGRKIESDYWDVKLYTNGGTDYIIVTHDGVVIKRITKHNTKEGIITCSSINPDKVEYPDYEIRLTEVYELYKIRKVDRDWSRR</sequence>
<dbReference type="CDD" id="cd00093">
    <property type="entry name" value="HTH_XRE"/>
    <property type="match status" value="1"/>
</dbReference>
<evidence type="ECO:0000256" key="3">
    <source>
        <dbReference type="ARBA" id="ARBA00023163"/>
    </source>
</evidence>
<name>A0A6P1VW68_9BACT</name>
<proteinExistence type="predicted"/>
<protein>
    <submittedName>
        <fullName evidence="5">Helix-turn-helix domain-containing protein</fullName>
    </submittedName>
</protein>
<dbReference type="PROSITE" id="PS50943">
    <property type="entry name" value="HTH_CROC1"/>
    <property type="match status" value="1"/>
</dbReference>
<keyword evidence="1" id="KW-0805">Transcription regulation</keyword>
<dbReference type="Gene3D" id="1.10.260.40">
    <property type="entry name" value="lambda repressor-like DNA-binding domains"/>
    <property type="match status" value="1"/>
</dbReference>
<evidence type="ECO:0000256" key="1">
    <source>
        <dbReference type="ARBA" id="ARBA00023015"/>
    </source>
</evidence>
<organism evidence="5 6">
    <name type="scientific">Spirosoma endbachense</name>
    <dbReference type="NCBI Taxonomy" id="2666025"/>
    <lineage>
        <taxon>Bacteria</taxon>
        <taxon>Pseudomonadati</taxon>
        <taxon>Bacteroidota</taxon>
        <taxon>Cytophagia</taxon>
        <taxon>Cytophagales</taxon>
        <taxon>Cytophagaceae</taxon>
        <taxon>Spirosoma</taxon>
    </lineage>
</organism>
<keyword evidence="3" id="KW-0804">Transcription</keyword>
<evidence type="ECO:0000313" key="5">
    <source>
        <dbReference type="EMBL" id="QHV96332.1"/>
    </source>
</evidence>
<dbReference type="SMART" id="SM00530">
    <property type="entry name" value="HTH_XRE"/>
    <property type="match status" value="1"/>
</dbReference>
<dbReference type="KEGG" id="senf:GJR95_15470"/>
<feature type="domain" description="HTH cro/C1-type" evidence="4">
    <location>
        <begin position="20"/>
        <end position="74"/>
    </location>
</feature>
<keyword evidence="2" id="KW-0238">DNA-binding</keyword>
<evidence type="ECO:0000313" key="6">
    <source>
        <dbReference type="Proteomes" id="UP000464577"/>
    </source>
</evidence>